<sequence>MHCEFGNTKHRDDGVVKLGEVEVPKVNHFRYLGSIIQNDGNIENDITHRIRAGWKKWRSATRVICDRHVPTKLKGEFYRTAIRPAMLYESECWAVKQQQLQKVHVAKMRMLRWMCGKTRKDRIRNIEIQRQVGVVPIDTKIREGRLRWFGHLQRQPTNAPTRKLDSIETLEIRRGRGRPKLTWDALIKRV</sequence>
<protein>
    <submittedName>
        <fullName evidence="1">Uncharacterized protein</fullName>
    </submittedName>
</protein>
<proteinExistence type="predicted"/>
<reference evidence="1 2" key="1">
    <citation type="submission" date="2024-01" db="EMBL/GenBank/DDBJ databases">
        <title>Genome assemblies of Stephania.</title>
        <authorList>
            <person name="Yang L."/>
        </authorList>
    </citation>
    <scope>NUCLEOTIDE SEQUENCE [LARGE SCALE GENOMIC DNA]</scope>
    <source>
        <strain evidence="1">YNDBR</strain>
        <tissue evidence="1">Leaf</tissue>
    </source>
</reference>
<gene>
    <name evidence="1" type="ORF">Syun_012387</name>
</gene>
<evidence type="ECO:0000313" key="2">
    <source>
        <dbReference type="Proteomes" id="UP001420932"/>
    </source>
</evidence>
<dbReference type="PANTHER" id="PTHR46238:SF11">
    <property type="entry name" value="AGAMOUS-LIKE MADS-BOX PROTEIN AGL16"/>
    <property type="match status" value="1"/>
</dbReference>
<comment type="caution">
    <text evidence="1">The sequence shown here is derived from an EMBL/GenBank/DDBJ whole genome shotgun (WGS) entry which is preliminary data.</text>
</comment>
<dbReference type="Proteomes" id="UP001420932">
    <property type="component" value="Unassembled WGS sequence"/>
</dbReference>
<dbReference type="AlphaFoldDB" id="A0AAP0PGC8"/>
<name>A0AAP0PGC8_9MAGN</name>
<organism evidence="1 2">
    <name type="scientific">Stephania yunnanensis</name>
    <dbReference type="NCBI Taxonomy" id="152371"/>
    <lineage>
        <taxon>Eukaryota</taxon>
        <taxon>Viridiplantae</taxon>
        <taxon>Streptophyta</taxon>
        <taxon>Embryophyta</taxon>
        <taxon>Tracheophyta</taxon>
        <taxon>Spermatophyta</taxon>
        <taxon>Magnoliopsida</taxon>
        <taxon>Ranunculales</taxon>
        <taxon>Menispermaceae</taxon>
        <taxon>Menispermoideae</taxon>
        <taxon>Cissampelideae</taxon>
        <taxon>Stephania</taxon>
    </lineage>
</organism>
<keyword evidence="2" id="KW-1185">Reference proteome</keyword>
<dbReference type="EMBL" id="JBBNAF010000005">
    <property type="protein sequence ID" value="KAK9142987.1"/>
    <property type="molecule type" value="Genomic_DNA"/>
</dbReference>
<evidence type="ECO:0000313" key="1">
    <source>
        <dbReference type="EMBL" id="KAK9142987.1"/>
    </source>
</evidence>
<accession>A0AAP0PGC8</accession>
<dbReference type="PANTHER" id="PTHR46238">
    <property type="entry name" value="REVERSE TRANSCRIPTASE DOMAIN-CONTAINING PROTEIN"/>
    <property type="match status" value="1"/>
</dbReference>